<dbReference type="InterPro" id="IPR005119">
    <property type="entry name" value="LysR_subst-bd"/>
</dbReference>
<feature type="domain" description="HTH lysR-type" evidence="5">
    <location>
        <begin position="1"/>
        <end position="61"/>
    </location>
</feature>
<dbReference type="PANTHER" id="PTHR30537">
    <property type="entry name" value="HTH-TYPE TRANSCRIPTIONAL REGULATOR"/>
    <property type="match status" value="1"/>
</dbReference>
<dbReference type="InterPro" id="IPR058163">
    <property type="entry name" value="LysR-type_TF_proteobact-type"/>
</dbReference>
<sequence>MNGKEIAELIAFMEVARSQSFRRAALQLGMSPSAVSHTIRSLETRLGVRVLSRTTRSVSLTQAGERLLQRVEPAIIDIRQAVDESAAFQASPQGTIRINLPRIAAQLVLVPRLHAFLEHYPDINVDLVIDDTLTDIVSQGFDAGIRSGKRLQQDMVARQLTPALNMAVVGAPSYFARRPPPEVPADLHDHICINYRWSASNALYAWTFQEDERCFDLQVRHALTINDTSLITAAALEGTGLAYLPENHLQAYFDSGELVRVLSSWMPSIPGFYLYYPHREHMPSALRAFVDFMTGPVNQRLSRSL</sequence>
<evidence type="ECO:0000313" key="6">
    <source>
        <dbReference type="EMBL" id="WGI26179.1"/>
    </source>
</evidence>
<reference evidence="6" key="1">
    <citation type="submission" date="2023-04" db="EMBL/GenBank/DDBJ databases">
        <title>Complete genome sequence of Halomonas alkaliantarctica MSP3 isolated from marine sediment, Jeju Island.</title>
        <authorList>
            <person name="Park S.-J."/>
        </authorList>
    </citation>
    <scope>NUCLEOTIDE SEQUENCE</scope>
    <source>
        <strain evidence="6">MSP3</strain>
    </source>
</reference>
<keyword evidence="7" id="KW-1185">Reference proteome</keyword>
<dbReference type="InterPro" id="IPR036388">
    <property type="entry name" value="WH-like_DNA-bd_sf"/>
</dbReference>
<dbReference type="RefSeq" id="WP_280105818.1">
    <property type="nucleotide sequence ID" value="NZ_CP122961.1"/>
</dbReference>
<proteinExistence type="inferred from homology"/>
<dbReference type="InterPro" id="IPR036390">
    <property type="entry name" value="WH_DNA-bd_sf"/>
</dbReference>
<evidence type="ECO:0000256" key="2">
    <source>
        <dbReference type="ARBA" id="ARBA00023015"/>
    </source>
</evidence>
<gene>
    <name evidence="6" type="ORF">QEN58_03740</name>
</gene>
<dbReference type="SUPFAM" id="SSF46785">
    <property type="entry name" value="Winged helix' DNA-binding domain"/>
    <property type="match status" value="1"/>
</dbReference>
<dbReference type="Gene3D" id="1.10.10.10">
    <property type="entry name" value="Winged helix-like DNA-binding domain superfamily/Winged helix DNA-binding domain"/>
    <property type="match status" value="1"/>
</dbReference>
<dbReference type="Pfam" id="PF03466">
    <property type="entry name" value="LysR_substrate"/>
    <property type="match status" value="1"/>
</dbReference>
<dbReference type="InterPro" id="IPR000847">
    <property type="entry name" value="LysR_HTH_N"/>
</dbReference>
<dbReference type="PROSITE" id="PS50931">
    <property type="entry name" value="HTH_LYSR"/>
    <property type="match status" value="1"/>
</dbReference>
<dbReference type="SUPFAM" id="SSF53850">
    <property type="entry name" value="Periplasmic binding protein-like II"/>
    <property type="match status" value="1"/>
</dbReference>
<dbReference type="CDD" id="cd08474">
    <property type="entry name" value="PBP2_CrgA_like_5"/>
    <property type="match status" value="1"/>
</dbReference>
<organism evidence="6 7">
    <name type="scientific">Halomonas alkaliantarctica</name>
    <dbReference type="NCBI Taxonomy" id="232346"/>
    <lineage>
        <taxon>Bacteria</taxon>
        <taxon>Pseudomonadati</taxon>
        <taxon>Pseudomonadota</taxon>
        <taxon>Gammaproteobacteria</taxon>
        <taxon>Oceanospirillales</taxon>
        <taxon>Halomonadaceae</taxon>
        <taxon>Halomonas</taxon>
    </lineage>
</organism>
<protein>
    <submittedName>
        <fullName evidence="6">LysR family transcriptional regulator</fullName>
    </submittedName>
</protein>
<evidence type="ECO:0000256" key="3">
    <source>
        <dbReference type="ARBA" id="ARBA00023125"/>
    </source>
</evidence>
<dbReference type="PANTHER" id="PTHR30537:SF1">
    <property type="entry name" value="HTH-TYPE TRANSCRIPTIONAL REGULATOR PGRR"/>
    <property type="match status" value="1"/>
</dbReference>
<evidence type="ECO:0000259" key="5">
    <source>
        <dbReference type="PROSITE" id="PS50931"/>
    </source>
</evidence>
<accession>A0ABY8LRE6</accession>
<dbReference type="EMBL" id="CP122961">
    <property type="protein sequence ID" value="WGI26179.1"/>
    <property type="molecule type" value="Genomic_DNA"/>
</dbReference>
<keyword evidence="4" id="KW-0804">Transcription</keyword>
<dbReference type="Pfam" id="PF00126">
    <property type="entry name" value="HTH_1"/>
    <property type="match status" value="1"/>
</dbReference>
<keyword evidence="3" id="KW-0238">DNA-binding</keyword>
<dbReference type="Gene3D" id="3.40.190.290">
    <property type="match status" value="1"/>
</dbReference>
<evidence type="ECO:0000256" key="1">
    <source>
        <dbReference type="ARBA" id="ARBA00009437"/>
    </source>
</evidence>
<name>A0ABY8LRE6_9GAMM</name>
<evidence type="ECO:0000313" key="7">
    <source>
        <dbReference type="Proteomes" id="UP001179830"/>
    </source>
</evidence>
<dbReference type="Proteomes" id="UP001179830">
    <property type="component" value="Chromosome"/>
</dbReference>
<comment type="similarity">
    <text evidence="1">Belongs to the LysR transcriptional regulatory family.</text>
</comment>
<evidence type="ECO:0000256" key="4">
    <source>
        <dbReference type="ARBA" id="ARBA00023163"/>
    </source>
</evidence>
<keyword evidence="2" id="KW-0805">Transcription regulation</keyword>